<dbReference type="Pfam" id="PF16326">
    <property type="entry name" value="ABC_tran_CTD"/>
    <property type="match status" value="1"/>
</dbReference>
<dbReference type="PROSITE" id="PS00211">
    <property type="entry name" value="ABC_TRANSPORTER_1"/>
    <property type="match status" value="1"/>
</dbReference>
<dbReference type="SMART" id="SM00382">
    <property type="entry name" value="AAA"/>
    <property type="match status" value="2"/>
</dbReference>
<reference evidence="6 7" key="1">
    <citation type="submission" date="2023-09" db="EMBL/GenBank/DDBJ databases">
        <title>Whole genome shotgun sequencing (WGS) of Bosea sp. ZW T0_25, isolated from stored onions (Allium cepa).</title>
        <authorList>
            <person name="Stoll D.A."/>
            <person name="Huch M."/>
        </authorList>
    </citation>
    <scope>NUCLEOTIDE SEQUENCE [LARGE SCALE GENOMIC DNA]</scope>
    <source>
        <strain evidence="6 7">ZW T0_25</strain>
    </source>
</reference>
<comment type="caution">
    <text evidence="6">The sequence shown here is derived from an EMBL/GenBank/DDBJ whole genome shotgun (WGS) entry which is preliminary data.</text>
</comment>
<feature type="coiled-coil region" evidence="4">
    <location>
        <begin position="569"/>
        <end position="596"/>
    </location>
</feature>
<dbReference type="SUPFAM" id="SSF52540">
    <property type="entry name" value="P-loop containing nucleoside triphosphate hydrolases"/>
    <property type="match status" value="2"/>
</dbReference>
<keyword evidence="2" id="KW-0547">Nucleotide-binding</keyword>
<dbReference type="InterPro" id="IPR037118">
    <property type="entry name" value="Val-tRNA_synth_C_sf"/>
</dbReference>
<dbReference type="InterPro" id="IPR003439">
    <property type="entry name" value="ABC_transporter-like_ATP-bd"/>
</dbReference>
<dbReference type="InterPro" id="IPR051309">
    <property type="entry name" value="ABCF_ATPase"/>
</dbReference>
<dbReference type="InterPro" id="IPR017871">
    <property type="entry name" value="ABC_transporter-like_CS"/>
</dbReference>
<keyword evidence="7" id="KW-1185">Reference proteome</keyword>
<proteinExistence type="inferred from homology"/>
<dbReference type="InterPro" id="IPR032524">
    <property type="entry name" value="ABC_tran_C"/>
</dbReference>
<evidence type="ECO:0000259" key="5">
    <source>
        <dbReference type="PROSITE" id="PS50893"/>
    </source>
</evidence>
<dbReference type="Pfam" id="PF00005">
    <property type="entry name" value="ABC_tran"/>
    <property type="match status" value="2"/>
</dbReference>
<dbReference type="PROSITE" id="PS50893">
    <property type="entry name" value="ABC_TRANSPORTER_2"/>
    <property type="match status" value="2"/>
</dbReference>
<evidence type="ECO:0000313" key="7">
    <source>
        <dbReference type="Proteomes" id="UP001254257"/>
    </source>
</evidence>
<dbReference type="InterPro" id="IPR003593">
    <property type="entry name" value="AAA+_ATPase"/>
</dbReference>
<dbReference type="Proteomes" id="UP001254257">
    <property type="component" value="Unassembled WGS sequence"/>
</dbReference>
<dbReference type="CDD" id="cd03221">
    <property type="entry name" value="ABCF_EF-3"/>
    <property type="match status" value="2"/>
</dbReference>
<evidence type="ECO:0000256" key="3">
    <source>
        <dbReference type="ARBA" id="ARBA00022840"/>
    </source>
</evidence>
<dbReference type="Gene3D" id="3.40.50.300">
    <property type="entry name" value="P-loop containing nucleotide triphosphate hydrolases"/>
    <property type="match status" value="2"/>
</dbReference>
<name>A0ABU3S3H0_9HYPH</name>
<feature type="domain" description="ABC transporter" evidence="5">
    <location>
        <begin position="5"/>
        <end position="215"/>
    </location>
</feature>
<evidence type="ECO:0000256" key="1">
    <source>
        <dbReference type="ARBA" id="ARBA00005417"/>
    </source>
</evidence>
<evidence type="ECO:0000256" key="4">
    <source>
        <dbReference type="SAM" id="Coils"/>
    </source>
</evidence>
<gene>
    <name evidence="6" type="ORF">RKE40_03420</name>
</gene>
<dbReference type="RefSeq" id="WP_316016836.1">
    <property type="nucleotide sequence ID" value="NZ_JAWDID010000003.1"/>
</dbReference>
<protein>
    <submittedName>
        <fullName evidence="6">ATP-binding cassette domain-containing protein</fullName>
    </submittedName>
</protein>
<sequence length="602" mass="65597">MAPLLHLRDVALTFGGHPLLEGAEIAVSAGERVCLVGRNGSGKSTLLKIAAGIVEPDSAERFLQPGATVRYLPQEPDFSGYKTSLAYVEAGLGPGDDPYRARYLVEELGLTGEEDPASMSGGESRRAALARVLAPEPDILLLDEPTNHLDLPVIEWLEQELKSLRSAMVLISHDRRFLTSLSRATIWLDRGVTRRVERGFGEFEAWRDEVLAQEELDRHKLDRKIAREEDWLRYGVSARRTRNQRRLGELHSLRDQRRTARHAVGSVRLEASEAQASGKLVIEAINVSKSYGDKPIVRDFSIRVARGDCIGIVGPNGAGKTTLINLLTGALAPDSGKIKLGASLEMVTLDQRRESLDPATPLGDALTGGGSDQVMVGGQPRHVISYMKDFLFQPIQRGTAVGALSGGERGRLMLARALAKPSNLLVLDEPTNDLDIETLDLLQELLADYAGTVLLVSHDRDFLDRVVSSTLISDGDGIWTEFAGGYSDMLAQRGRGVGAKARAVPVKAAASETAKSATATPATSKRKLSFNEQHALKTLPQQIDKLQAEAGKLNAALAGDLYTRDPKLFAKATTRLDEVTREIAEAEERWLELEMLREEIGA</sequence>
<dbReference type="EMBL" id="JAWDID010000003">
    <property type="protein sequence ID" value="MDU0338910.1"/>
    <property type="molecule type" value="Genomic_DNA"/>
</dbReference>
<organism evidence="6 7">
    <name type="scientific">Bosea rubneri</name>
    <dbReference type="NCBI Taxonomy" id="3075434"/>
    <lineage>
        <taxon>Bacteria</taxon>
        <taxon>Pseudomonadati</taxon>
        <taxon>Pseudomonadota</taxon>
        <taxon>Alphaproteobacteria</taxon>
        <taxon>Hyphomicrobiales</taxon>
        <taxon>Boseaceae</taxon>
        <taxon>Bosea</taxon>
    </lineage>
</organism>
<dbReference type="Gene3D" id="1.10.287.380">
    <property type="entry name" value="Valyl-tRNA synthetase, C-terminal domain"/>
    <property type="match status" value="1"/>
</dbReference>
<dbReference type="PANTHER" id="PTHR42855">
    <property type="entry name" value="ABC TRANSPORTER ATP-BINDING SUBUNIT"/>
    <property type="match status" value="1"/>
</dbReference>
<keyword evidence="4" id="KW-0175">Coiled coil</keyword>
<comment type="similarity">
    <text evidence="1">Belongs to the ABC transporter superfamily.</text>
</comment>
<feature type="domain" description="ABC transporter" evidence="5">
    <location>
        <begin position="282"/>
        <end position="500"/>
    </location>
</feature>
<evidence type="ECO:0000256" key="2">
    <source>
        <dbReference type="ARBA" id="ARBA00022741"/>
    </source>
</evidence>
<dbReference type="GO" id="GO:0005524">
    <property type="term" value="F:ATP binding"/>
    <property type="evidence" value="ECO:0007669"/>
    <property type="project" value="UniProtKB-KW"/>
</dbReference>
<keyword evidence="3 6" id="KW-0067">ATP-binding</keyword>
<dbReference type="PANTHER" id="PTHR42855:SF1">
    <property type="entry name" value="ABC TRANSPORTER DOMAIN-CONTAINING PROTEIN"/>
    <property type="match status" value="1"/>
</dbReference>
<accession>A0ABU3S3H0</accession>
<evidence type="ECO:0000313" key="6">
    <source>
        <dbReference type="EMBL" id="MDU0338910.1"/>
    </source>
</evidence>
<dbReference type="InterPro" id="IPR027417">
    <property type="entry name" value="P-loop_NTPase"/>
</dbReference>